<sequence length="418" mass="45470">MQVLSSKTIGQWLAMLPPAAPGAGGAAAPGAPVTEDPAKAEAKRALSDIMRCTNLVVLAGLGTSLCVQPSVANGPKAPTMWDLWQQISAKQDAAAAAAVNPNGQNFQQLLALVGHPPAKTDIEALMSRCRLAESFLTGASKEAVTQFVALAEAHIMAATNFVAQNHPLPVHAEFLRRAARRPQRKSRMKVFTTNYDRCYEEAGRQGRYVVVDGFSQTVPPTFDAVHFSYETVRRLDDTESFDPIPNCFHLYKLHGSVDWQRQEPSGEITKWTIGGKPVLIYPRNSKYELAFEQPYLEMIGAFQTAVRAADTGLLVVGFGFNDNHLAEPIMSAIRSNLSLKIVVVSPGLAPWNDGQQQKPGECQSNKYLGQLKSLADAGDARITLLNCGFEEMVQYVPDLAAETDLERHVARLRSIGAA</sequence>
<dbReference type="EMBL" id="JBBKZU010000037">
    <property type="protein sequence ID" value="MEJ8816226.1"/>
    <property type="molecule type" value="Genomic_DNA"/>
</dbReference>
<proteinExistence type="predicted"/>
<keyword evidence="2" id="KW-1185">Reference proteome</keyword>
<comment type="caution">
    <text evidence="1">The sequence shown here is derived from an EMBL/GenBank/DDBJ whole genome shotgun (WGS) entry which is preliminary data.</text>
</comment>
<organism evidence="1 2">
    <name type="scientific">Variovorax ureilyticus</name>
    <dbReference type="NCBI Taxonomy" id="1836198"/>
    <lineage>
        <taxon>Bacteria</taxon>
        <taxon>Pseudomonadati</taxon>
        <taxon>Pseudomonadota</taxon>
        <taxon>Betaproteobacteria</taxon>
        <taxon>Burkholderiales</taxon>
        <taxon>Comamonadaceae</taxon>
        <taxon>Variovorax</taxon>
    </lineage>
</organism>
<protein>
    <submittedName>
        <fullName evidence="1">SIR2 family protein</fullName>
    </submittedName>
</protein>
<dbReference type="Pfam" id="PF13289">
    <property type="entry name" value="SIR2_2"/>
    <property type="match status" value="1"/>
</dbReference>
<gene>
    <name evidence="1" type="ORF">WKW77_34630</name>
</gene>
<evidence type="ECO:0000313" key="2">
    <source>
        <dbReference type="Proteomes" id="UP001365846"/>
    </source>
</evidence>
<accession>A0ABU8VSB3</accession>
<evidence type="ECO:0000313" key="1">
    <source>
        <dbReference type="EMBL" id="MEJ8816226.1"/>
    </source>
</evidence>
<dbReference type="RefSeq" id="WP_340361417.1">
    <property type="nucleotide sequence ID" value="NZ_JBBKZU010000037.1"/>
</dbReference>
<dbReference type="Proteomes" id="UP001365846">
    <property type="component" value="Unassembled WGS sequence"/>
</dbReference>
<name>A0ABU8VSB3_9BURK</name>
<reference evidence="1 2" key="1">
    <citation type="submission" date="2024-03" db="EMBL/GenBank/DDBJ databases">
        <title>Novel species of the genus Variovorax.</title>
        <authorList>
            <person name="Liu Q."/>
            <person name="Xin Y.-H."/>
        </authorList>
    </citation>
    <scope>NUCLEOTIDE SEQUENCE [LARGE SCALE GENOMIC DNA]</scope>
    <source>
        <strain evidence="1 2">KACC 18899</strain>
    </source>
</reference>